<reference evidence="4" key="1">
    <citation type="submission" date="2019-02" db="EMBL/GenBank/DDBJ databases">
        <authorList>
            <person name="Pothier F.J."/>
        </authorList>
    </citation>
    <scope>NUCLEOTIDE SEQUENCE</scope>
    <source>
        <strain evidence="4">CI-1B</strain>
    </source>
</reference>
<comment type="similarity">
    <text evidence="1 3">Belongs to the short-chain dehydrogenases/reductases (SDR) family.</text>
</comment>
<accession>A0A508TVR3</accession>
<keyword evidence="2 4" id="KW-0560">Oxidoreductase</keyword>
<evidence type="ECO:0000313" key="5">
    <source>
        <dbReference type="Proteomes" id="UP000328092"/>
    </source>
</evidence>
<dbReference type="PANTHER" id="PTHR43115">
    <property type="entry name" value="DEHYDROGENASE/REDUCTASE SDR FAMILY MEMBER 11"/>
    <property type="match status" value="1"/>
</dbReference>
<dbReference type="OrthoDB" id="9810734at2"/>
<dbReference type="PRINTS" id="PR00081">
    <property type="entry name" value="GDHRDH"/>
</dbReference>
<sequence>MSENITGKVILIFGGAGGIGSAAARDLASKGARVAMADINEERMVAVVDDIVRSNGSAQRYYVDVTNKDLVSDVVDRVVADFGKIDVLINAAGIMLIRPLTEINTREWETTIDLNLKGTLWGVAAVLPLFLKQQSGHIINLGSIHGLKVFSPGGAVHSASKYAIRAFSEGLRAELAETAIRVTTVTPGAVDTGIQNKTTGTDRARMLEIYKKAIPASAVSRAIAFAIEQPAAVDINEIVVRPTAQVI</sequence>
<proteinExistence type="inferred from homology"/>
<keyword evidence="5" id="KW-1185">Reference proteome</keyword>
<dbReference type="PANTHER" id="PTHR43115:SF4">
    <property type="entry name" value="DEHYDROGENASE_REDUCTASE SDR FAMILY MEMBER 11"/>
    <property type="match status" value="1"/>
</dbReference>
<dbReference type="SUPFAM" id="SSF51735">
    <property type="entry name" value="NAD(P)-binding Rossmann-fold domains"/>
    <property type="match status" value="1"/>
</dbReference>
<evidence type="ECO:0000313" key="4">
    <source>
        <dbReference type="EMBL" id="VIO78785.1"/>
    </source>
</evidence>
<dbReference type="InterPro" id="IPR036291">
    <property type="entry name" value="NAD(P)-bd_dom_sf"/>
</dbReference>
<evidence type="ECO:0000256" key="1">
    <source>
        <dbReference type="ARBA" id="ARBA00006484"/>
    </source>
</evidence>
<dbReference type="FunFam" id="3.40.50.720:FF:000047">
    <property type="entry name" value="NADP-dependent L-serine/L-allo-threonine dehydrogenase"/>
    <property type="match status" value="1"/>
</dbReference>
<dbReference type="Gene3D" id="3.40.50.720">
    <property type="entry name" value="NAD(P)-binding Rossmann-like Domain"/>
    <property type="match status" value="1"/>
</dbReference>
<dbReference type="InterPro" id="IPR002347">
    <property type="entry name" value="SDR_fam"/>
</dbReference>
<gene>
    <name evidence="4" type="ORF">CI1B_74590</name>
</gene>
<protein>
    <submittedName>
        <fullName evidence="4">Oxidoreductase</fullName>
        <ecNumber evidence="4">1.-.-.-</ecNumber>
    </submittedName>
</protein>
<dbReference type="AlphaFoldDB" id="A0A508TVR3"/>
<dbReference type="Proteomes" id="UP000328092">
    <property type="component" value="Unassembled WGS sequence"/>
</dbReference>
<comment type="caution">
    <text evidence="4">The sequence shown here is derived from an EMBL/GenBank/DDBJ whole genome shotgun (WGS) entry which is preliminary data.</text>
</comment>
<dbReference type="Pfam" id="PF00106">
    <property type="entry name" value="adh_short"/>
    <property type="match status" value="1"/>
</dbReference>
<dbReference type="PRINTS" id="PR00080">
    <property type="entry name" value="SDRFAMILY"/>
</dbReference>
<dbReference type="RefSeq" id="WP_139864020.1">
    <property type="nucleotide sequence ID" value="NZ_CAADFC020000031.1"/>
</dbReference>
<evidence type="ECO:0000256" key="3">
    <source>
        <dbReference type="RuleBase" id="RU000363"/>
    </source>
</evidence>
<name>A0A508TVR3_9BRAD</name>
<dbReference type="EC" id="1.-.-.-" evidence="4"/>
<dbReference type="GO" id="GO:0016616">
    <property type="term" value="F:oxidoreductase activity, acting on the CH-OH group of donors, NAD or NADP as acceptor"/>
    <property type="evidence" value="ECO:0007669"/>
    <property type="project" value="UniProtKB-ARBA"/>
</dbReference>
<dbReference type="EMBL" id="CAADFC020000031">
    <property type="protein sequence ID" value="VIO78785.1"/>
    <property type="molecule type" value="Genomic_DNA"/>
</dbReference>
<organism evidence="4 5">
    <name type="scientific">Bradyrhizobium ivorense</name>
    <dbReference type="NCBI Taxonomy" id="2511166"/>
    <lineage>
        <taxon>Bacteria</taxon>
        <taxon>Pseudomonadati</taxon>
        <taxon>Pseudomonadota</taxon>
        <taxon>Alphaproteobacteria</taxon>
        <taxon>Hyphomicrobiales</taxon>
        <taxon>Nitrobacteraceae</taxon>
        <taxon>Bradyrhizobium</taxon>
    </lineage>
</organism>
<evidence type="ECO:0000256" key="2">
    <source>
        <dbReference type="ARBA" id="ARBA00023002"/>
    </source>
</evidence>